<sequence>MDSQLTLCKKSHSILKPKIRIVHIFTPEIIKTDPSNFRQLVQLLTGKPEKKKKKKQQQQVALMAEETDMENMERLKEGEEEQEEERKAWTLRNSGGTLTDFVDVDDLFF</sequence>
<dbReference type="AlphaFoldDB" id="A0AAV7G9M2"/>
<keyword evidence="4" id="KW-1185">Reference proteome</keyword>
<dbReference type="InterPro" id="IPR039607">
    <property type="entry name" value="VQ_8/17/18/20/21/25"/>
</dbReference>
<dbReference type="InterPro" id="IPR008889">
    <property type="entry name" value="VQ"/>
</dbReference>
<proteinExistence type="predicted"/>
<dbReference type="PANTHER" id="PTHR33143:SF3">
    <property type="entry name" value="VQ MOTIF-CONTAINING PROTEIN 17-RELATED"/>
    <property type="match status" value="1"/>
</dbReference>
<evidence type="ECO:0000259" key="2">
    <source>
        <dbReference type="Pfam" id="PF05678"/>
    </source>
</evidence>
<comment type="caution">
    <text evidence="3">The sequence shown here is derived from an EMBL/GenBank/DDBJ whole genome shotgun (WGS) entry which is preliminary data.</text>
</comment>
<dbReference type="PANTHER" id="PTHR33143">
    <property type="entry name" value="F16F4.1 PROTEIN-RELATED"/>
    <property type="match status" value="1"/>
</dbReference>
<feature type="domain" description="VQ" evidence="2">
    <location>
        <begin position="24"/>
        <end position="49"/>
    </location>
</feature>
<accession>A0AAV7G9M2</accession>
<evidence type="ECO:0000313" key="4">
    <source>
        <dbReference type="Proteomes" id="UP000775213"/>
    </source>
</evidence>
<protein>
    <recommendedName>
        <fullName evidence="2">VQ domain-containing protein</fullName>
    </recommendedName>
</protein>
<dbReference type="EMBL" id="JAGFBR010000016">
    <property type="protein sequence ID" value="KAH0453116.1"/>
    <property type="molecule type" value="Genomic_DNA"/>
</dbReference>
<dbReference type="Proteomes" id="UP000775213">
    <property type="component" value="Unassembled WGS sequence"/>
</dbReference>
<dbReference type="Pfam" id="PF05678">
    <property type="entry name" value="VQ"/>
    <property type="match status" value="1"/>
</dbReference>
<evidence type="ECO:0000256" key="1">
    <source>
        <dbReference type="SAM" id="MobiDB-lite"/>
    </source>
</evidence>
<reference evidence="3 4" key="1">
    <citation type="journal article" date="2021" name="Hortic Res">
        <title>Chromosome-scale assembly of the Dendrobium chrysotoxum genome enhances the understanding of orchid evolution.</title>
        <authorList>
            <person name="Zhang Y."/>
            <person name="Zhang G.Q."/>
            <person name="Zhang D."/>
            <person name="Liu X.D."/>
            <person name="Xu X.Y."/>
            <person name="Sun W.H."/>
            <person name="Yu X."/>
            <person name="Zhu X."/>
            <person name="Wang Z.W."/>
            <person name="Zhao X."/>
            <person name="Zhong W.Y."/>
            <person name="Chen H."/>
            <person name="Yin W.L."/>
            <person name="Huang T."/>
            <person name="Niu S.C."/>
            <person name="Liu Z.J."/>
        </authorList>
    </citation>
    <scope>NUCLEOTIDE SEQUENCE [LARGE SCALE GENOMIC DNA]</scope>
    <source>
        <strain evidence="3">Lindl</strain>
    </source>
</reference>
<name>A0AAV7G9M2_DENCH</name>
<dbReference type="GO" id="GO:0005634">
    <property type="term" value="C:nucleus"/>
    <property type="evidence" value="ECO:0007669"/>
    <property type="project" value="TreeGrafter"/>
</dbReference>
<organism evidence="3 4">
    <name type="scientific">Dendrobium chrysotoxum</name>
    <name type="common">Orchid</name>
    <dbReference type="NCBI Taxonomy" id="161865"/>
    <lineage>
        <taxon>Eukaryota</taxon>
        <taxon>Viridiplantae</taxon>
        <taxon>Streptophyta</taxon>
        <taxon>Embryophyta</taxon>
        <taxon>Tracheophyta</taxon>
        <taxon>Spermatophyta</taxon>
        <taxon>Magnoliopsida</taxon>
        <taxon>Liliopsida</taxon>
        <taxon>Asparagales</taxon>
        <taxon>Orchidaceae</taxon>
        <taxon>Epidendroideae</taxon>
        <taxon>Malaxideae</taxon>
        <taxon>Dendrobiinae</taxon>
        <taxon>Dendrobium</taxon>
    </lineage>
</organism>
<gene>
    <name evidence="3" type="ORF">IEQ34_017440</name>
</gene>
<evidence type="ECO:0000313" key="3">
    <source>
        <dbReference type="EMBL" id="KAH0453116.1"/>
    </source>
</evidence>
<feature type="region of interest" description="Disordered" evidence="1">
    <location>
        <begin position="48"/>
        <end position="87"/>
    </location>
</feature>